<dbReference type="AlphaFoldDB" id="A0A7D5EGT4"/>
<dbReference type="KEGG" id="mzi:HWN40_07420"/>
<dbReference type="InterPro" id="IPR037401">
    <property type="entry name" value="SnoaL-like"/>
</dbReference>
<dbReference type="Pfam" id="PF12680">
    <property type="entry name" value="SnoaL_2"/>
    <property type="match status" value="1"/>
</dbReference>
<organism evidence="2 3">
    <name type="scientific">Methanolobus zinderi</name>
    <dbReference type="NCBI Taxonomy" id="536044"/>
    <lineage>
        <taxon>Archaea</taxon>
        <taxon>Methanobacteriati</taxon>
        <taxon>Methanobacteriota</taxon>
        <taxon>Stenosarchaea group</taxon>
        <taxon>Methanomicrobia</taxon>
        <taxon>Methanosarcinales</taxon>
        <taxon>Methanosarcinaceae</taxon>
        <taxon>Methanolobus</taxon>
    </lineage>
</organism>
<protein>
    <recommendedName>
        <fullName evidence="1">SnoaL-like domain-containing protein</fullName>
    </recommendedName>
</protein>
<dbReference type="GeneID" id="55821493"/>
<dbReference type="Gene3D" id="3.10.450.50">
    <property type="match status" value="2"/>
</dbReference>
<keyword evidence="3" id="KW-1185">Reference proteome</keyword>
<evidence type="ECO:0000313" key="3">
    <source>
        <dbReference type="Proteomes" id="UP000509594"/>
    </source>
</evidence>
<reference evidence="2 3" key="1">
    <citation type="submission" date="2020-06" db="EMBL/GenBank/DDBJ databases">
        <title>Methanolobus halotolerans sp. nov., isolated from a saline lake Tus in Siberia.</title>
        <authorList>
            <person name="Shen Y."/>
            <person name="Chen S.-C."/>
            <person name="Lai M.-C."/>
            <person name="Huang H.-H."/>
            <person name="Chiu H.-H."/>
            <person name="Tang S.-L."/>
            <person name="Rogozin D.Y."/>
            <person name="Degermendzhy A.G."/>
        </authorList>
    </citation>
    <scope>NUCLEOTIDE SEQUENCE [LARGE SCALE GENOMIC DNA]</scope>
    <source>
        <strain evidence="2 3">DSM 21339</strain>
    </source>
</reference>
<accession>A0A7D5EGT4</accession>
<dbReference type="Proteomes" id="UP000509594">
    <property type="component" value="Chromosome"/>
</dbReference>
<dbReference type="RefSeq" id="WP_176965136.1">
    <property type="nucleotide sequence ID" value="NZ_CP058215.1"/>
</dbReference>
<evidence type="ECO:0000259" key="1">
    <source>
        <dbReference type="Pfam" id="PF12680"/>
    </source>
</evidence>
<dbReference type="InterPro" id="IPR032710">
    <property type="entry name" value="NTF2-like_dom_sf"/>
</dbReference>
<sequence length="255" mass="28862">MTIAEDLKDLYSLIREENTEKLLSMFVGEPVIDTPLEGRVTGEDAFLEFVDHQHQWLKGHDVGQQFVEITANPKRICVELLLYLRHDTRNLDLLVAIVADLDGDRVSEIRIYHSMWPLTGKHKLREPILKPVDGLEEPDFVKQYMQALGNGDYEAVTSLFEDEGYAREPASSAFTHSGKAGLKDFYSKILRDGGIILKHCTVTFDGKRAVIEYNADSWGETKLPPQTGVAVYELGKNWKMHAARIYDDVTPPGEQ</sequence>
<dbReference type="SUPFAM" id="SSF54427">
    <property type="entry name" value="NTF2-like"/>
    <property type="match status" value="2"/>
</dbReference>
<proteinExistence type="predicted"/>
<dbReference type="OrthoDB" id="142310at2157"/>
<feature type="domain" description="SnoaL-like" evidence="1">
    <location>
        <begin position="141"/>
        <end position="217"/>
    </location>
</feature>
<name>A0A7D5EGT4_9EURY</name>
<dbReference type="EMBL" id="CP058215">
    <property type="protein sequence ID" value="QLC50080.1"/>
    <property type="molecule type" value="Genomic_DNA"/>
</dbReference>
<evidence type="ECO:0000313" key="2">
    <source>
        <dbReference type="EMBL" id="QLC50080.1"/>
    </source>
</evidence>
<gene>
    <name evidence="2" type="ORF">HWN40_07420</name>
</gene>